<proteinExistence type="predicted"/>
<name>A0A5C3MW99_9AGAM</name>
<dbReference type="SUPFAM" id="SSF56112">
    <property type="entry name" value="Protein kinase-like (PK-like)"/>
    <property type="match status" value="1"/>
</dbReference>
<dbReference type="AlphaFoldDB" id="A0A5C3MW99"/>
<dbReference type="InterPro" id="IPR051678">
    <property type="entry name" value="AGP_Transferase"/>
</dbReference>
<evidence type="ECO:0000313" key="2">
    <source>
        <dbReference type="EMBL" id="TFK49155.1"/>
    </source>
</evidence>
<evidence type="ECO:0000259" key="1">
    <source>
        <dbReference type="Pfam" id="PF01636"/>
    </source>
</evidence>
<feature type="domain" description="Aminoglycoside phosphotransferase" evidence="1">
    <location>
        <begin position="8"/>
        <end position="221"/>
    </location>
</feature>
<dbReference type="Proteomes" id="UP000305948">
    <property type="component" value="Unassembled WGS sequence"/>
</dbReference>
<accession>A0A5C3MW99</accession>
<gene>
    <name evidence="2" type="ORF">OE88DRAFT_477089</name>
</gene>
<dbReference type="Gene3D" id="3.90.1200.10">
    <property type="match status" value="1"/>
</dbReference>
<dbReference type="InterPro" id="IPR011009">
    <property type="entry name" value="Kinase-like_dom_sf"/>
</dbReference>
<dbReference type="OrthoDB" id="10003767at2759"/>
<keyword evidence="3" id="KW-1185">Reference proteome</keyword>
<dbReference type="Gene3D" id="3.30.200.20">
    <property type="entry name" value="Phosphorylase Kinase, domain 1"/>
    <property type="match status" value="1"/>
</dbReference>
<dbReference type="PANTHER" id="PTHR21310">
    <property type="entry name" value="AMINOGLYCOSIDE PHOSPHOTRANSFERASE-RELATED-RELATED"/>
    <property type="match status" value="1"/>
</dbReference>
<dbReference type="Pfam" id="PF01636">
    <property type="entry name" value="APH"/>
    <property type="match status" value="1"/>
</dbReference>
<dbReference type="InterPro" id="IPR002575">
    <property type="entry name" value="Aminoglycoside_PTrfase"/>
</dbReference>
<protein>
    <recommendedName>
        <fullName evidence="1">Aminoglycoside phosphotransferase domain-containing protein</fullName>
    </recommendedName>
</protein>
<evidence type="ECO:0000313" key="3">
    <source>
        <dbReference type="Proteomes" id="UP000305948"/>
    </source>
</evidence>
<dbReference type="EMBL" id="ML213517">
    <property type="protein sequence ID" value="TFK49155.1"/>
    <property type="molecule type" value="Genomic_DNA"/>
</dbReference>
<dbReference type="PANTHER" id="PTHR21310:SF13">
    <property type="entry name" value="AMINOGLYCOSIDE PHOSPHOTRANSFERASE DOMAIN-CONTAINING PROTEIN"/>
    <property type="match status" value="1"/>
</dbReference>
<dbReference type="STRING" id="5364.A0A5C3MW99"/>
<organism evidence="2 3">
    <name type="scientific">Heliocybe sulcata</name>
    <dbReference type="NCBI Taxonomy" id="5364"/>
    <lineage>
        <taxon>Eukaryota</taxon>
        <taxon>Fungi</taxon>
        <taxon>Dikarya</taxon>
        <taxon>Basidiomycota</taxon>
        <taxon>Agaricomycotina</taxon>
        <taxon>Agaricomycetes</taxon>
        <taxon>Gloeophyllales</taxon>
        <taxon>Gloeophyllaceae</taxon>
        <taxon>Heliocybe</taxon>
    </lineage>
</organism>
<sequence>MGCGITPPRKMASEIATIRFVKKNTKIPVPEVLAYDPDEDGKVGGEWMLMEYIKGVNVQKAWQNMDEDQRALVVRAIADVWAELLGLRFSSIGSIWEDGENGFKVGPMTFMPTGKVAAIAPPDPKKCGPFESPLEWIQAVARRDLAYQCSPEEDETERQLRTVAVVEQIASDRIVPEQPDDDMTRIALEHGDMNYSNILLDETNPTVIKAVIDWEGARTVPLWAIQLRPFGRFREDVMSEKDIQRYQLLFRSYVGEKVPAWLAATGDPGKHLRRCLTIAEWSDRVDPLEFFETVDKWHQGLNEI</sequence>
<reference evidence="2 3" key="1">
    <citation type="journal article" date="2019" name="Nat. Ecol. Evol.">
        <title>Megaphylogeny resolves global patterns of mushroom evolution.</title>
        <authorList>
            <person name="Varga T."/>
            <person name="Krizsan K."/>
            <person name="Foldi C."/>
            <person name="Dima B."/>
            <person name="Sanchez-Garcia M."/>
            <person name="Sanchez-Ramirez S."/>
            <person name="Szollosi G.J."/>
            <person name="Szarkandi J.G."/>
            <person name="Papp V."/>
            <person name="Albert L."/>
            <person name="Andreopoulos W."/>
            <person name="Angelini C."/>
            <person name="Antonin V."/>
            <person name="Barry K.W."/>
            <person name="Bougher N.L."/>
            <person name="Buchanan P."/>
            <person name="Buyck B."/>
            <person name="Bense V."/>
            <person name="Catcheside P."/>
            <person name="Chovatia M."/>
            <person name="Cooper J."/>
            <person name="Damon W."/>
            <person name="Desjardin D."/>
            <person name="Finy P."/>
            <person name="Geml J."/>
            <person name="Haridas S."/>
            <person name="Hughes K."/>
            <person name="Justo A."/>
            <person name="Karasinski D."/>
            <person name="Kautmanova I."/>
            <person name="Kiss B."/>
            <person name="Kocsube S."/>
            <person name="Kotiranta H."/>
            <person name="LaButti K.M."/>
            <person name="Lechner B.E."/>
            <person name="Liimatainen K."/>
            <person name="Lipzen A."/>
            <person name="Lukacs Z."/>
            <person name="Mihaltcheva S."/>
            <person name="Morgado L.N."/>
            <person name="Niskanen T."/>
            <person name="Noordeloos M.E."/>
            <person name="Ohm R.A."/>
            <person name="Ortiz-Santana B."/>
            <person name="Ovrebo C."/>
            <person name="Racz N."/>
            <person name="Riley R."/>
            <person name="Savchenko A."/>
            <person name="Shiryaev A."/>
            <person name="Soop K."/>
            <person name="Spirin V."/>
            <person name="Szebenyi C."/>
            <person name="Tomsovsky M."/>
            <person name="Tulloss R.E."/>
            <person name="Uehling J."/>
            <person name="Grigoriev I.V."/>
            <person name="Vagvolgyi C."/>
            <person name="Papp T."/>
            <person name="Martin F.M."/>
            <person name="Miettinen O."/>
            <person name="Hibbett D.S."/>
            <person name="Nagy L.G."/>
        </authorList>
    </citation>
    <scope>NUCLEOTIDE SEQUENCE [LARGE SCALE GENOMIC DNA]</scope>
    <source>
        <strain evidence="2 3">OMC1185</strain>
    </source>
</reference>